<feature type="transmembrane region" description="Helical" evidence="1">
    <location>
        <begin position="319"/>
        <end position="339"/>
    </location>
</feature>
<evidence type="ECO:0000313" key="3">
    <source>
        <dbReference type="Proteomes" id="UP000316621"/>
    </source>
</evidence>
<sequence length="580" mass="65203">MSKRAPLAGPKRWTSALPNDIRRQFPRNASSPRTNSVNSIIKFRRDDTFLQANVPHYPNPTVGIILSCRTFLSLEFMADPHNPNPVAEEPSTAALVVPLIDPNHNIIRIKDEEVKEEELTDTELEENLQKLNNFLLLFGFHQCSLSGTIVSWVAFAIIGVSVPVLILLLPSCSGCEKYQINKFELDILASQSLLAAISLLCVSHNLRKHGIRKFLFVDRYHGHMGKFREEVRYHGHMGKFREEYVKMIQGSWKVSFCPHPTIHCWMGTRLGKYLAFVVNRRPCAPNAGFFSLLVLWIIPCFVLKTVREVIRVIYVDHESWWISVAILFALLSSWAYSTIISLSASVLLNLVCNLQVIHFADYTKLLESDSDVIALIDEHVRLRHHLSKISHRFRIFLLLEFLVVTCSQVVTLFQTTGYHGIITLINGGDFAVSSIVQVVGIVICLHATAKISHRAQRVASVASRWHALVTSNSPDPSRMRGSNSVGNFEALANPIRSIPTVFSESDLESLDSIGPPNYTQLASHVSSYNKRQAFGINVSAVQPAGVTIYGWTVDRELINTVFLIEFSLILFVLGKTMIFT</sequence>
<organism evidence="2 3">
    <name type="scientific">Papaver somniferum</name>
    <name type="common">Opium poppy</name>
    <dbReference type="NCBI Taxonomy" id="3469"/>
    <lineage>
        <taxon>Eukaryota</taxon>
        <taxon>Viridiplantae</taxon>
        <taxon>Streptophyta</taxon>
        <taxon>Embryophyta</taxon>
        <taxon>Tracheophyta</taxon>
        <taxon>Spermatophyta</taxon>
        <taxon>Magnoliopsida</taxon>
        <taxon>Ranunculales</taxon>
        <taxon>Papaveraceae</taxon>
        <taxon>Papaveroideae</taxon>
        <taxon>Papaver</taxon>
    </lineage>
</organism>
<protein>
    <submittedName>
        <fullName evidence="2">Uncharacterized protein</fullName>
    </submittedName>
</protein>
<feature type="transmembrane region" description="Helical" evidence="1">
    <location>
        <begin position="149"/>
        <end position="168"/>
    </location>
</feature>
<dbReference type="Pfam" id="PF12056">
    <property type="entry name" value="DUF3537"/>
    <property type="match status" value="2"/>
</dbReference>
<proteinExistence type="predicted"/>
<dbReference type="PANTHER" id="PTHR31963:SF2">
    <property type="entry name" value="ZINC FINGER CONSTANS-LIKE PROTEIN (DUF3537)"/>
    <property type="match status" value="1"/>
</dbReference>
<dbReference type="OMA" id="HGHMGKF"/>
<reference evidence="2 3" key="1">
    <citation type="journal article" date="2018" name="Science">
        <title>The opium poppy genome and morphinan production.</title>
        <authorList>
            <person name="Guo L."/>
            <person name="Winzer T."/>
            <person name="Yang X."/>
            <person name="Li Y."/>
            <person name="Ning Z."/>
            <person name="He Z."/>
            <person name="Teodor R."/>
            <person name="Lu Y."/>
            <person name="Bowser T.A."/>
            <person name="Graham I.A."/>
            <person name="Ye K."/>
        </authorList>
    </citation>
    <scope>NUCLEOTIDE SEQUENCE [LARGE SCALE GENOMIC DNA]</scope>
    <source>
        <strain evidence="3">cv. HN1</strain>
        <tissue evidence="2">Leaves</tissue>
    </source>
</reference>
<feature type="transmembrane region" description="Helical" evidence="1">
    <location>
        <begin position="430"/>
        <end position="449"/>
    </location>
</feature>
<keyword evidence="3" id="KW-1185">Reference proteome</keyword>
<evidence type="ECO:0000256" key="1">
    <source>
        <dbReference type="SAM" id="Phobius"/>
    </source>
</evidence>
<dbReference type="AlphaFoldDB" id="A0A4Y7KR83"/>
<dbReference type="Gramene" id="RZC74631">
    <property type="protein sequence ID" value="RZC74631"/>
    <property type="gene ID" value="C5167_050109"/>
</dbReference>
<dbReference type="PANTHER" id="PTHR31963">
    <property type="entry name" value="RAS GUANINE NUCLEOTIDE EXCHANGE FACTOR K"/>
    <property type="match status" value="1"/>
</dbReference>
<dbReference type="STRING" id="3469.A0A4Y7KR83"/>
<accession>A0A4Y7KR83</accession>
<dbReference type="InterPro" id="IPR021924">
    <property type="entry name" value="DUF3537"/>
</dbReference>
<keyword evidence="1" id="KW-1133">Transmembrane helix</keyword>
<keyword evidence="1" id="KW-0812">Transmembrane</keyword>
<evidence type="ECO:0000313" key="2">
    <source>
        <dbReference type="EMBL" id="RZC74631.1"/>
    </source>
</evidence>
<feature type="transmembrane region" description="Helical" evidence="1">
    <location>
        <begin position="289"/>
        <end position="307"/>
    </location>
</feature>
<name>A0A4Y7KR83_PAPSO</name>
<dbReference type="EMBL" id="CM010722">
    <property type="protein sequence ID" value="RZC74631.1"/>
    <property type="molecule type" value="Genomic_DNA"/>
</dbReference>
<dbReference type="Proteomes" id="UP000316621">
    <property type="component" value="Chromosome 8"/>
</dbReference>
<gene>
    <name evidence="2" type="ORF">C5167_050109</name>
</gene>
<feature type="transmembrane region" description="Helical" evidence="1">
    <location>
        <begin position="557"/>
        <end position="574"/>
    </location>
</feature>
<feature type="transmembrane region" description="Helical" evidence="1">
    <location>
        <begin position="393"/>
        <end position="410"/>
    </location>
</feature>
<keyword evidence="1" id="KW-0472">Membrane</keyword>